<evidence type="ECO:0000313" key="2">
    <source>
        <dbReference type="EMBL" id="KAF1957636.1"/>
    </source>
</evidence>
<gene>
    <name evidence="2" type="ORF">CC80DRAFT_561046</name>
</gene>
<feature type="compositionally biased region" description="Basic and acidic residues" evidence="1">
    <location>
        <begin position="88"/>
        <end position="104"/>
    </location>
</feature>
<proteinExistence type="predicted"/>
<dbReference type="EMBL" id="ML976989">
    <property type="protein sequence ID" value="KAF1957636.1"/>
    <property type="molecule type" value="Genomic_DNA"/>
</dbReference>
<evidence type="ECO:0000313" key="3">
    <source>
        <dbReference type="Proteomes" id="UP000800035"/>
    </source>
</evidence>
<dbReference type="Proteomes" id="UP000800035">
    <property type="component" value="Unassembled WGS sequence"/>
</dbReference>
<feature type="region of interest" description="Disordered" evidence="1">
    <location>
        <begin position="47"/>
        <end position="104"/>
    </location>
</feature>
<organism evidence="2 3">
    <name type="scientific">Byssothecium circinans</name>
    <dbReference type="NCBI Taxonomy" id="147558"/>
    <lineage>
        <taxon>Eukaryota</taxon>
        <taxon>Fungi</taxon>
        <taxon>Dikarya</taxon>
        <taxon>Ascomycota</taxon>
        <taxon>Pezizomycotina</taxon>
        <taxon>Dothideomycetes</taxon>
        <taxon>Pleosporomycetidae</taxon>
        <taxon>Pleosporales</taxon>
        <taxon>Massarineae</taxon>
        <taxon>Massarinaceae</taxon>
        <taxon>Byssothecium</taxon>
    </lineage>
</organism>
<feature type="non-terminal residue" evidence="2">
    <location>
        <position position="1"/>
    </location>
</feature>
<reference evidence="2" key="1">
    <citation type="journal article" date="2020" name="Stud. Mycol.">
        <title>101 Dothideomycetes genomes: a test case for predicting lifestyles and emergence of pathogens.</title>
        <authorList>
            <person name="Haridas S."/>
            <person name="Albert R."/>
            <person name="Binder M."/>
            <person name="Bloem J."/>
            <person name="Labutti K."/>
            <person name="Salamov A."/>
            <person name="Andreopoulos B."/>
            <person name="Baker S."/>
            <person name="Barry K."/>
            <person name="Bills G."/>
            <person name="Bluhm B."/>
            <person name="Cannon C."/>
            <person name="Castanera R."/>
            <person name="Culley D."/>
            <person name="Daum C."/>
            <person name="Ezra D."/>
            <person name="Gonzalez J."/>
            <person name="Henrissat B."/>
            <person name="Kuo A."/>
            <person name="Liang C."/>
            <person name="Lipzen A."/>
            <person name="Lutzoni F."/>
            <person name="Magnuson J."/>
            <person name="Mondo S."/>
            <person name="Nolan M."/>
            <person name="Ohm R."/>
            <person name="Pangilinan J."/>
            <person name="Park H.-J."/>
            <person name="Ramirez L."/>
            <person name="Alfaro M."/>
            <person name="Sun H."/>
            <person name="Tritt A."/>
            <person name="Yoshinaga Y."/>
            <person name="Zwiers L.-H."/>
            <person name="Turgeon B."/>
            <person name="Goodwin S."/>
            <person name="Spatafora J."/>
            <person name="Crous P."/>
            <person name="Grigoriev I."/>
        </authorList>
    </citation>
    <scope>NUCLEOTIDE SEQUENCE</scope>
    <source>
        <strain evidence="2">CBS 675.92</strain>
    </source>
</reference>
<name>A0A6A5U3T5_9PLEO</name>
<evidence type="ECO:0000256" key="1">
    <source>
        <dbReference type="SAM" id="MobiDB-lite"/>
    </source>
</evidence>
<feature type="compositionally biased region" description="Basic and acidic residues" evidence="1">
    <location>
        <begin position="52"/>
        <end position="76"/>
    </location>
</feature>
<dbReference type="AlphaFoldDB" id="A0A6A5U3T5"/>
<accession>A0A6A5U3T5</accession>
<sequence>QIFCSSHFTVPLGHQNPLSASSGIHDLSGERAGLNILAFDATSTEFDAPSTEFDRPSSKFEDHLSDTHPEEMDPAARKRKSESAPSENDPHASEPATKKCRIDTETLKPHVEAAEVADSRLMSLPKELRDEVYSHLNTVDDVIIVPRSPGFLYERLSSFNALFLTSRFNYDDAHSFLDYKHSQQPVTLIYKPGPLNALEIGRTYDLLYLAKLGPEQSPKRELDIYTRKLAFGSFINSVKFGYRREDDDRANQLQERKEPWNESWNVKVRIVIDEIGYQSLKREKFWYPGFYTKAWDDMVGGVDLPTTYSVVYASKDIEDRVAEDLEEYLRAKAAKRR</sequence>
<keyword evidence="3" id="KW-1185">Reference proteome</keyword>
<protein>
    <submittedName>
        <fullName evidence="2">Uncharacterized protein</fullName>
    </submittedName>
</protein>